<accession>S7ZRH7</accession>
<evidence type="ECO:0000313" key="1">
    <source>
        <dbReference type="EMBL" id="EPS31261.1"/>
    </source>
</evidence>
<dbReference type="Proteomes" id="UP000019376">
    <property type="component" value="Unassembled WGS sequence"/>
</dbReference>
<organism evidence="1 2">
    <name type="scientific">Penicillium oxalicum (strain 114-2 / CGMCC 5302)</name>
    <name type="common">Penicillium decumbens</name>
    <dbReference type="NCBI Taxonomy" id="933388"/>
    <lineage>
        <taxon>Eukaryota</taxon>
        <taxon>Fungi</taxon>
        <taxon>Dikarya</taxon>
        <taxon>Ascomycota</taxon>
        <taxon>Pezizomycotina</taxon>
        <taxon>Eurotiomycetes</taxon>
        <taxon>Eurotiomycetidae</taxon>
        <taxon>Eurotiales</taxon>
        <taxon>Aspergillaceae</taxon>
        <taxon>Penicillium</taxon>
    </lineage>
</organism>
<dbReference type="HOGENOM" id="CLU_2961563_0_0_1"/>
<reference evidence="1 2" key="1">
    <citation type="journal article" date="2013" name="PLoS ONE">
        <title>Genomic and secretomic analyses reveal unique features of the lignocellulolytic enzyme system of Penicillium decumbens.</title>
        <authorList>
            <person name="Liu G."/>
            <person name="Zhang L."/>
            <person name="Wei X."/>
            <person name="Zou G."/>
            <person name="Qin Y."/>
            <person name="Ma L."/>
            <person name="Li J."/>
            <person name="Zheng H."/>
            <person name="Wang S."/>
            <person name="Wang C."/>
            <person name="Xun L."/>
            <person name="Zhao G.-P."/>
            <person name="Zhou Z."/>
            <person name="Qu Y."/>
        </authorList>
    </citation>
    <scope>NUCLEOTIDE SEQUENCE [LARGE SCALE GENOMIC DNA]</scope>
    <source>
        <strain evidence="2">114-2 / CGMCC 5302</strain>
    </source>
</reference>
<keyword evidence="2" id="KW-1185">Reference proteome</keyword>
<protein>
    <submittedName>
        <fullName evidence="1">Uncharacterized protein</fullName>
    </submittedName>
</protein>
<sequence>MQGGLGGSKGMDKLADMYGVYSYDPASTLRLTESLSLLSGLYKLYLSLVDLATAPQIPL</sequence>
<name>S7ZRH7_PENO1</name>
<proteinExistence type="predicted"/>
<gene>
    <name evidence="1" type="ORF">PDE_06216</name>
</gene>
<evidence type="ECO:0000313" key="2">
    <source>
        <dbReference type="Proteomes" id="UP000019376"/>
    </source>
</evidence>
<dbReference type="EMBL" id="KB644413">
    <property type="protein sequence ID" value="EPS31261.1"/>
    <property type="molecule type" value="Genomic_DNA"/>
</dbReference>
<dbReference type="AlphaFoldDB" id="S7ZRH7"/>